<keyword evidence="3" id="KW-1185">Reference proteome</keyword>
<dbReference type="EMBL" id="BONZ01000027">
    <property type="protein sequence ID" value="GIH14703.1"/>
    <property type="molecule type" value="Genomic_DNA"/>
</dbReference>
<comment type="caution">
    <text evidence="2">The sequence shown here is derived from an EMBL/GenBank/DDBJ whole genome shotgun (WGS) entry which is preliminary data.</text>
</comment>
<dbReference type="Proteomes" id="UP000642748">
    <property type="component" value="Unassembled WGS sequence"/>
</dbReference>
<accession>A0A8J3QPK3</accession>
<dbReference type="AlphaFoldDB" id="A0A8J3QPK3"/>
<name>A0A8J3QPK3_9ACTN</name>
<organism evidence="2 3">
    <name type="scientific">Rugosimonospora africana</name>
    <dbReference type="NCBI Taxonomy" id="556532"/>
    <lineage>
        <taxon>Bacteria</taxon>
        <taxon>Bacillati</taxon>
        <taxon>Actinomycetota</taxon>
        <taxon>Actinomycetes</taxon>
        <taxon>Micromonosporales</taxon>
        <taxon>Micromonosporaceae</taxon>
        <taxon>Rugosimonospora</taxon>
    </lineage>
</organism>
<evidence type="ECO:0000313" key="2">
    <source>
        <dbReference type="EMBL" id="GIH14703.1"/>
    </source>
</evidence>
<evidence type="ECO:0000313" key="3">
    <source>
        <dbReference type="Proteomes" id="UP000642748"/>
    </source>
</evidence>
<sequence>MTTNTTKAAPKTRARKPRTTATAPVVVSFSNSLLAYLDIALTGPLGPGGVAHRITRYLVTEENSHGAYVKTSVIGAACQPIIDRPVIGTDDDTETAPVTICRAVSAALAQSLGVTRCTDTACYPVQADELPGGAR</sequence>
<protein>
    <submittedName>
        <fullName evidence="2">Uncharacterized protein</fullName>
    </submittedName>
</protein>
<dbReference type="RefSeq" id="WP_203918341.1">
    <property type="nucleotide sequence ID" value="NZ_BONZ01000027.1"/>
</dbReference>
<reference evidence="2" key="1">
    <citation type="submission" date="2021-01" db="EMBL/GenBank/DDBJ databases">
        <title>Whole genome shotgun sequence of Rugosimonospora africana NBRC 104875.</title>
        <authorList>
            <person name="Komaki H."/>
            <person name="Tamura T."/>
        </authorList>
    </citation>
    <scope>NUCLEOTIDE SEQUENCE</scope>
    <source>
        <strain evidence="2">NBRC 104875</strain>
    </source>
</reference>
<proteinExistence type="predicted"/>
<feature type="region of interest" description="Disordered" evidence="1">
    <location>
        <begin position="1"/>
        <end position="21"/>
    </location>
</feature>
<gene>
    <name evidence="2" type="ORF">Raf01_28750</name>
</gene>
<evidence type="ECO:0000256" key="1">
    <source>
        <dbReference type="SAM" id="MobiDB-lite"/>
    </source>
</evidence>